<evidence type="ECO:0000313" key="1">
    <source>
        <dbReference type="EMBL" id="KAK7301206.1"/>
    </source>
</evidence>
<proteinExistence type="predicted"/>
<comment type="caution">
    <text evidence="1">The sequence shown here is derived from an EMBL/GenBank/DDBJ whole genome shotgun (WGS) entry which is preliminary data.</text>
</comment>
<evidence type="ECO:0000313" key="2">
    <source>
        <dbReference type="Proteomes" id="UP001359559"/>
    </source>
</evidence>
<dbReference type="AlphaFoldDB" id="A0AAN9PK49"/>
<dbReference type="Proteomes" id="UP001359559">
    <property type="component" value="Unassembled WGS sequence"/>
</dbReference>
<protein>
    <submittedName>
        <fullName evidence="1">Uncharacterized protein</fullName>
    </submittedName>
</protein>
<gene>
    <name evidence="1" type="ORF">RJT34_12067</name>
</gene>
<dbReference type="EMBL" id="JAYKXN010000003">
    <property type="protein sequence ID" value="KAK7301206.1"/>
    <property type="molecule type" value="Genomic_DNA"/>
</dbReference>
<name>A0AAN9PK49_CLITE</name>
<reference evidence="1 2" key="1">
    <citation type="submission" date="2024-01" db="EMBL/GenBank/DDBJ databases">
        <title>The genomes of 5 underutilized Papilionoideae crops provide insights into root nodulation and disease resistance.</title>
        <authorList>
            <person name="Yuan L."/>
        </authorList>
    </citation>
    <scope>NUCLEOTIDE SEQUENCE [LARGE SCALE GENOMIC DNA]</scope>
    <source>
        <strain evidence="1">LY-2023</strain>
        <tissue evidence="1">Leaf</tissue>
    </source>
</reference>
<keyword evidence="2" id="KW-1185">Reference proteome</keyword>
<organism evidence="1 2">
    <name type="scientific">Clitoria ternatea</name>
    <name type="common">Butterfly pea</name>
    <dbReference type="NCBI Taxonomy" id="43366"/>
    <lineage>
        <taxon>Eukaryota</taxon>
        <taxon>Viridiplantae</taxon>
        <taxon>Streptophyta</taxon>
        <taxon>Embryophyta</taxon>
        <taxon>Tracheophyta</taxon>
        <taxon>Spermatophyta</taxon>
        <taxon>Magnoliopsida</taxon>
        <taxon>eudicotyledons</taxon>
        <taxon>Gunneridae</taxon>
        <taxon>Pentapetalae</taxon>
        <taxon>rosids</taxon>
        <taxon>fabids</taxon>
        <taxon>Fabales</taxon>
        <taxon>Fabaceae</taxon>
        <taxon>Papilionoideae</taxon>
        <taxon>50 kb inversion clade</taxon>
        <taxon>NPAAA clade</taxon>
        <taxon>indigoferoid/millettioid clade</taxon>
        <taxon>Phaseoleae</taxon>
        <taxon>Clitoria</taxon>
    </lineage>
</organism>
<accession>A0AAN9PK49</accession>
<sequence length="78" mass="9052">MLAILAAFCVGALSVYRSISRERGKYKIDGVLRRCIYNSGQFSRDIFTNRKRPWLWSFGFQFSVWFREGLVSCPAPSH</sequence>